<evidence type="ECO:0000256" key="1">
    <source>
        <dbReference type="SAM" id="MobiDB-lite"/>
    </source>
</evidence>
<protein>
    <submittedName>
        <fullName evidence="3">Uncharacterized protein</fullName>
    </submittedName>
</protein>
<feature type="compositionally biased region" description="Low complexity" evidence="1">
    <location>
        <begin position="75"/>
        <end position="99"/>
    </location>
</feature>
<feature type="chain" id="PRO_5044200530" evidence="2">
    <location>
        <begin position="21"/>
        <end position="99"/>
    </location>
</feature>
<gene>
    <name evidence="3" type="ORF">AB8Z38_01265</name>
</gene>
<dbReference type="EMBL" id="CP165734">
    <property type="protein sequence ID" value="XDV58209.1"/>
    <property type="molecule type" value="Genomic_DNA"/>
</dbReference>
<proteinExistence type="predicted"/>
<dbReference type="RefSeq" id="WP_369722702.1">
    <property type="nucleotide sequence ID" value="NZ_CP165734.1"/>
</dbReference>
<dbReference type="AlphaFoldDB" id="A0AB39XM63"/>
<feature type="region of interest" description="Disordered" evidence="1">
    <location>
        <begin position="53"/>
        <end position="99"/>
    </location>
</feature>
<sequence length="99" mass="10476">MKLFRMAAVLLAVLAGPAYAQEMPHINLMQDGPAKTPEEEAAQAERDKAYKETLKKIPDAKSSNDPWGGMRSDPPKQAAAPKASATSAPKKTKAGTAAN</sequence>
<feature type="signal peptide" evidence="2">
    <location>
        <begin position="1"/>
        <end position="20"/>
    </location>
</feature>
<reference evidence="3" key="1">
    <citation type="submission" date="2024-08" db="EMBL/GenBank/DDBJ databases">
        <authorList>
            <person name="Chaddad Z."/>
            <person name="Lamrabet M."/>
            <person name="Bouhnik O."/>
            <person name="Alami S."/>
            <person name="Wipf D."/>
            <person name="Courty P.E."/>
            <person name="Missbah El Idrissi M."/>
        </authorList>
    </citation>
    <scope>NUCLEOTIDE SEQUENCE</scope>
    <source>
        <strain evidence="3">LLZ17</strain>
    </source>
</reference>
<evidence type="ECO:0000313" key="3">
    <source>
        <dbReference type="EMBL" id="XDV58209.1"/>
    </source>
</evidence>
<organism evidence="3">
    <name type="scientific">Bradyrhizobium sp. LLZ17</name>
    <dbReference type="NCBI Taxonomy" id="3239388"/>
    <lineage>
        <taxon>Bacteria</taxon>
        <taxon>Pseudomonadati</taxon>
        <taxon>Pseudomonadota</taxon>
        <taxon>Alphaproteobacteria</taxon>
        <taxon>Hyphomicrobiales</taxon>
        <taxon>Nitrobacteraceae</taxon>
        <taxon>Bradyrhizobium</taxon>
    </lineage>
</organism>
<keyword evidence="2" id="KW-0732">Signal</keyword>
<accession>A0AB39XM63</accession>
<feature type="region of interest" description="Disordered" evidence="1">
    <location>
        <begin position="29"/>
        <end position="48"/>
    </location>
</feature>
<name>A0AB39XM63_9BRAD</name>
<evidence type="ECO:0000256" key="2">
    <source>
        <dbReference type="SAM" id="SignalP"/>
    </source>
</evidence>